<evidence type="ECO:0000313" key="4">
    <source>
        <dbReference type="Proteomes" id="UP000887159"/>
    </source>
</evidence>
<keyword evidence="4" id="KW-1185">Reference proteome</keyword>
<dbReference type="Proteomes" id="UP000887159">
    <property type="component" value="Unassembled WGS sequence"/>
</dbReference>
<keyword evidence="2" id="KW-0732">Signal</keyword>
<accession>A0A8X7BKB1</accession>
<evidence type="ECO:0000256" key="1">
    <source>
        <dbReference type="SAM" id="MobiDB-lite"/>
    </source>
</evidence>
<proteinExistence type="predicted"/>
<name>A0A8X7BKB1_TRICX</name>
<dbReference type="EMBL" id="BMAU01021411">
    <property type="protein sequence ID" value="GFY33424.1"/>
    <property type="molecule type" value="Genomic_DNA"/>
</dbReference>
<dbReference type="AlphaFoldDB" id="A0A8X7BKB1"/>
<reference evidence="3" key="1">
    <citation type="submission" date="2020-08" db="EMBL/GenBank/DDBJ databases">
        <title>Multicomponent nature underlies the extraordinary mechanical properties of spider dragline silk.</title>
        <authorList>
            <person name="Kono N."/>
            <person name="Nakamura H."/>
            <person name="Mori M."/>
            <person name="Yoshida Y."/>
            <person name="Ohtoshi R."/>
            <person name="Malay A.D."/>
            <person name="Moran D.A.P."/>
            <person name="Tomita M."/>
            <person name="Numata K."/>
            <person name="Arakawa K."/>
        </authorList>
    </citation>
    <scope>NUCLEOTIDE SEQUENCE</scope>
</reference>
<gene>
    <name evidence="3" type="primary">SpiCE-NMa2A1</name>
    <name evidence="3" type="ORF">TNCV_6000301</name>
</gene>
<comment type="caution">
    <text evidence="3">The sequence shown here is derived from an EMBL/GenBank/DDBJ whole genome shotgun (WGS) entry which is preliminary data.</text>
</comment>
<sequence>MKVLAELLVLGILLKFGADAARTNTAVARSGKLPSVNRGGFSEKCVGGCGVNVAEPPPTNAKRVANRGPSNAGGSADPPGGARCQSFPVCPSNCVTDITGPCPKCDCSGYCDVNCVGDNCKIVRNGNACSCACTSGDDDATTSGSCSITCPGGCKAIANNGQCYCLCNGNDGDDVCVIDCPPQCTVTRDRFGKCQCVCF</sequence>
<protein>
    <submittedName>
        <fullName evidence="3">Spider silk-constituting element SpiCE-NMa2A2</fullName>
    </submittedName>
</protein>
<feature type="signal peptide" evidence="2">
    <location>
        <begin position="1"/>
        <end position="20"/>
    </location>
</feature>
<evidence type="ECO:0000313" key="3">
    <source>
        <dbReference type="EMBL" id="GFY33424.1"/>
    </source>
</evidence>
<feature type="chain" id="PRO_5036489780" evidence="2">
    <location>
        <begin position="21"/>
        <end position="199"/>
    </location>
</feature>
<evidence type="ECO:0000256" key="2">
    <source>
        <dbReference type="SAM" id="SignalP"/>
    </source>
</evidence>
<organism evidence="3 4">
    <name type="scientific">Trichonephila clavipes</name>
    <name type="common">Golden silk orbweaver</name>
    <name type="synonym">Nephila clavipes</name>
    <dbReference type="NCBI Taxonomy" id="2585209"/>
    <lineage>
        <taxon>Eukaryota</taxon>
        <taxon>Metazoa</taxon>
        <taxon>Ecdysozoa</taxon>
        <taxon>Arthropoda</taxon>
        <taxon>Chelicerata</taxon>
        <taxon>Arachnida</taxon>
        <taxon>Araneae</taxon>
        <taxon>Araneomorphae</taxon>
        <taxon>Entelegynae</taxon>
        <taxon>Araneoidea</taxon>
        <taxon>Nephilidae</taxon>
        <taxon>Trichonephila</taxon>
    </lineage>
</organism>
<feature type="region of interest" description="Disordered" evidence="1">
    <location>
        <begin position="60"/>
        <end position="79"/>
    </location>
</feature>